<feature type="region of interest" description="Disordered" evidence="1">
    <location>
        <begin position="1"/>
        <end position="66"/>
    </location>
</feature>
<proteinExistence type="predicted"/>
<evidence type="ECO:0000313" key="3">
    <source>
        <dbReference type="Proteomes" id="UP001451303"/>
    </source>
</evidence>
<dbReference type="EMBL" id="JAVLET010000008">
    <property type="protein sequence ID" value="KAL0467857.1"/>
    <property type="molecule type" value="Genomic_DNA"/>
</dbReference>
<feature type="compositionally biased region" description="Polar residues" evidence="1">
    <location>
        <begin position="1"/>
        <end position="19"/>
    </location>
</feature>
<name>A0ABR3D573_NEUIN</name>
<organism evidence="2 3">
    <name type="scientific">Neurospora intermedia</name>
    <dbReference type="NCBI Taxonomy" id="5142"/>
    <lineage>
        <taxon>Eukaryota</taxon>
        <taxon>Fungi</taxon>
        <taxon>Dikarya</taxon>
        <taxon>Ascomycota</taxon>
        <taxon>Pezizomycotina</taxon>
        <taxon>Sordariomycetes</taxon>
        <taxon>Sordariomycetidae</taxon>
        <taxon>Sordariales</taxon>
        <taxon>Sordariaceae</taxon>
        <taxon>Neurospora</taxon>
    </lineage>
</organism>
<reference evidence="2 3" key="1">
    <citation type="submission" date="2023-09" db="EMBL/GenBank/DDBJ databases">
        <title>Multi-omics analysis of a traditional fermented food reveals byproduct-associated fungal strains for waste-to-food upcycling.</title>
        <authorList>
            <consortium name="Lawrence Berkeley National Laboratory"/>
            <person name="Rekdal V.M."/>
            <person name="Villalobos-Escobedo J.M."/>
            <person name="Rodriguez-Valeron N."/>
            <person name="Garcia M.O."/>
            <person name="Vasquez D.P."/>
            <person name="Damayanti I."/>
            <person name="Sorensen P.M."/>
            <person name="Baidoo E.E."/>
            <person name="De Carvalho A.C."/>
            <person name="Riley R."/>
            <person name="Lipzen A."/>
            <person name="He G."/>
            <person name="Yan M."/>
            <person name="Haridas S."/>
            <person name="Daum C."/>
            <person name="Yoshinaga Y."/>
            <person name="Ng V."/>
            <person name="Grigoriev I.V."/>
            <person name="Munk R."/>
            <person name="Nuraida L."/>
            <person name="Wijaya C.H."/>
            <person name="Morales P.-C."/>
            <person name="Keasling J.D."/>
        </authorList>
    </citation>
    <scope>NUCLEOTIDE SEQUENCE [LARGE SCALE GENOMIC DNA]</scope>
    <source>
        <strain evidence="2 3">FGSC 2613</strain>
    </source>
</reference>
<accession>A0ABR3D573</accession>
<sequence>MGVRDLNSQPPTPLSTNLSVGRCAGSGAEEVRVQSPPRKSRAPSLSLASTTDQTPEIGDKGLSPEALSGIETNSEVVFQELLTAHVPLTSSPATESGRQRE</sequence>
<evidence type="ECO:0000256" key="1">
    <source>
        <dbReference type="SAM" id="MobiDB-lite"/>
    </source>
</evidence>
<evidence type="ECO:0000313" key="2">
    <source>
        <dbReference type="EMBL" id="KAL0467857.1"/>
    </source>
</evidence>
<gene>
    <name evidence="2" type="ORF">QR685DRAFT_480137</name>
</gene>
<dbReference type="Proteomes" id="UP001451303">
    <property type="component" value="Unassembled WGS sequence"/>
</dbReference>
<comment type="caution">
    <text evidence="2">The sequence shown here is derived from an EMBL/GenBank/DDBJ whole genome shotgun (WGS) entry which is preliminary data.</text>
</comment>
<protein>
    <submittedName>
        <fullName evidence="2">Uncharacterized protein</fullName>
    </submittedName>
</protein>
<keyword evidence="3" id="KW-1185">Reference proteome</keyword>